<feature type="transmembrane region" description="Helical" evidence="7">
    <location>
        <begin position="85"/>
        <end position="105"/>
    </location>
</feature>
<evidence type="ECO:0000313" key="10">
    <source>
        <dbReference type="Proteomes" id="UP000199603"/>
    </source>
</evidence>
<keyword evidence="10" id="KW-1185">Reference proteome</keyword>
<evidence type="ECO:0000256" key="2">
    <source>
        <dbReference type="ARBA" id="ARBA00006464"/>
    </source>
</evidence>
<dbReference type="EMBL" id="FNAG01000005">
    <property type="protein sequence ID" value="SDD66646.1"/>
    <property type="molecule type" value="Genomic_DNA"/>
</dbReference>
<evidence type="ECO:0000259" key="8">
    <source>
        <dbReference type="Pfam" id="PF02397"/>
    </source>
</evidence>
<evidence type="ECO:0000313" key="9">
    <source>
        <dbReference type="EMBL" id="SDD66646.1"/>
    </source>
</evidence>
<keyword evidence="3 9" id="KW-0808">Transferase</keyword>
<evidence type="ECO:0000256" key="3">
    <source>
        <dbReference type="ARBA" id="ARBA00022679"/>
    </source>
</evidence>
<feature type="transmembrane region" description="Helical" evidence="7">
    <location>
        <begin position="52"/>
        <end position="73"/>
    </location>
</feature>
<dbReference type="NCBIfam" id="TIGR03013">
    <property type="entry name" value="EpsB_2"/>
    <property type="match status" value="1"/>
</dbReference>
<gene>
    <name evidence="9" type="ORF">SAMN04488509_10558</name>
</gene>
<dbReference type="AlphaFoldDB" id="A0A1G6WNF4"/>
<feature type="transmembrane region" description="Helical" evidence="7">
    <location>
        <begin position="14"/>
        <end position="40"/>
    </location>
</feature>
<accession>A0A1G6WNF4</accession>
<protein>
    <submittedName>
        <fullName evidence="9">Sugar transferase, PEP-CTERM system associated/exopolysaccharide biosynthesis polyprenyl glycosylphosphotransferase</fullName>
    </submittedName>
</protein>
<evidence type="ECO:0000256" key="4">
    <source>
        <dbReference type="ARBA" id="ARBA00022692"/>
    </source>
</evidence>
<dbReference type="STRING" id="265719.SAMN04488509_10558"/>
<feature type="domain" description="Bacterial sugar transferase" evidence="8">
    <location>
        <begin position="277"/>
        <end position="462"/>
    </location>
</feature>
<organism evidence="9 10">
    <name type="scientific">Aquimonas voraii</name>
    <dbReference type="NCBI Taxonomy" id="265719"/>
    <lineage>
        <taxon>Bacteria</taxon>
        <taxon>Pseudomonadati</taxon>
        <taxon>Pseudomonadota</taxon>
        <taxon>Gammaproteobacteria</taxon>
        <taxon>Lysobacterales</taxon>
        <taxon>Lysobacteraceae</taxon>
        <taxon>Aquimonas</taxon>
    </lineage>
</organism>
<dbReference type="Proteomes" id="UP000199603">
    <property type="component" value="Unassembled WGS sequence"/>
</dbReference>
<dbReference type="PANTHER" id="PTHR30576:SF0">
    <property type="entry name" value="UNDECAPRENYL-PHOSPHATE N-ACETYLGALACTOSAMINYL 1-PHOSPHATE TRANSFERASE-RELATED"/>
    <property type="match status" value="1"/>
</dbReference>
<dbReference type="InterPro" id="IPR017464">
    <property type="entry name" value="Sugar_tfrase_EpsB_2"/>
</dbReference>
<proteinExistence type="inferred from homology"/>
<keyword evidence="6 7" id="KW-0472">Membrane</keyword>
<dbReference type="Pfam" id="PF02397">
    <property type="entry name" value="Bac_transf"/>
    <property type="match status" value="1"/>
</dbReference>
<evidence type="ECO:0000256" key="6">
    <source>
        <dbReference type="ARBA" id="ARBA00023136"/>
    </source>
</evidence>
<dbReference type="GO" id="GO:0016020">
    <property type="term" value="C:membrane"/>
    <property type="evidence" value="ECO:0007669"/>
    <property type="project" value="UniProtKB-SubCell"/>
</dbReference>
<dbReference type="Gene3D" id="3.40.50.720">
    <property type="entry name" value="NAD(P)-binding Rossmann-like Domain"/>
    <property type="match status" value="1"/>
</dbReference>
<keyword evidence="4 7" id="KW-0812">Transmembrane</keyword>
<evidence type="ECO:0000256" key="5">
    <source>
        <dbReference type="ARBA" id="ARBA00022989"/>
    </source>
</evidence>
<comment type="subcellular location">
    <subcellularLocation>
        <location evidence="1">Membrane</location>
        <topology evidence="1">Multi-pass membrane protein</topology>
    </subcellularLocation>
</comment>
<sequence length="468" mass="52014">MRSISDAFHPARRWVLILALVEFSVLVLVFYAAAILRFLGDTALLDRAFGDILPRALLFASVHVLAMTALGMYISQSREGLSGHIVRAAVAFLAGGLFLIAFQYLLPLSPIGRGVMFIAMVLGLASIILTRYFALKSVGAEALRRRVLVLGVGDKAALIATRLRRLSDQRTFQIVGYLPMPGDADAVPEALRLDADVGLTALLRQHDVDEIVIAVDERRGTLPMDALIQARLRGIIVTEVGTFFEHESGKIKMNVLNPSWLVFSRGFDAGAVRMASKRAFDIAASSLLLVLALPLMLLTALLIWAESGFRGSIIYRQERVGQGGRVFKVLKFRSMREDAEKDGVARWAQTDDDRITRVGRVIRKLRIDELPQVINVLRGEMSFVGPRPERPAFVEQLSAEIPYYALRHTVKPGITGWAQLRYAYGASVKDADEKLKYDLYYVKNHSLMFDLLVLLQTFEVVLFGKGAR</sequence>
<dbReference type="RefSeq" id="WP_091242194.1">
    <property type="nucleotide sequence ID" value="NZ_FNAG01000005.1"/>
</dbReference>
<feature type="transmembrane region" description="Helical" evidence="7">
    <location>
        <begin position="282"/>
        <end position="305"/>
    </location>
</feature>
<dbReference type="GO" id="GO:0016780">
    <property type="term" value="F:phosphotransferase activity, for other substituted phosphate groups"/>
    <property type="evidence" value="ECO:0007669"/>
    <property type="project" value="TreeGrafter"/>
</dbReference>
<reference evidence="9 10" key="1">
    <citation type="submission" date="2016-10" db="EMBL/GenBank/DDBJ databases">
        <authorList>
            <person name="de Groot N.N."/>
        </authorList>
    </citation>
    <scope>NUCLEOTIDE SEQUENCE [LARGE SCALE GENOMIC DNA]</scope>
    <source>
        <strain evidence="9 10">DSM 16957</strain>
    </source>
</reference>
<evidence type="ECO:0000256" key="7">
    <source>
        <dbReference type="SAM" id="Phobius"/>
    </source>
</evidence>
<keyword evidence="5 7" id="KW-1133">Transmembrane helix</keyword>
<feature type="transmembrane region" description="Helical" evidence="7">
    <location>
        <begin position="111"/>
        <end position="134"/>
    </location>
</feature>
<evidence type="ECO:0000256" key="1">
    <source>
        <dbReference type="ARBA" id="ARBA00004141"/>
    </source>
</evidence>
<name>A0A1G6WNF4_9GAMM</name>
<dbReference type="PANTHER" id="PTHR30576">
    <property type="entry name" value="COLANIC BIOSYNTHESIS UDP-GLUCOSE LIPID CARRIER TRANSFERASE"/>
    <property type="match status" value="1"/>
</dbReference>
<dbReference type="InterPro" id="IPR017475">
    <property type="entry name" value="EPS_sugar_tfrase"/>
</dbReference>
<dbReference type="NCBIfam" id="TIGR03025">
    <property type="entry name" value="EPS_sugtrans"/>
    <property type="match status" value="1"/>
</dbReference>
<dbReference type="OrthoDB" id="9808602at2"/>
<dbReference type="InterPro" id="IPR003362">
    <property type="entry name" value="Bact_transf"/>
</dbReference>
<comment type="similarity">
    <text evidence="2">Belongs to the bacterial sugar transferase family.</text>
</comment>